<dbReference type="AlphaFoldDB" id="A0A975GI02"/>
<keyword evidence="5" id="KW-0121">Carboxypeptidase</keyword>
<keyword evidence="6" id="KW-0645">Protease</keyword>
<evidence type="ECO:0000313" key="23">
    <source>
        <dbReference type="EMBL" id="QTA82002.1"/>
    </source>
</evidence>
<keyword evidence="8" id="KW-0808">Transferase</keyword>
<evidence type="ECO:0000256" key="1">
    <source>
        <dbReference type="ARBA" id="ARBA00004370"/>
    </source>
</evidence>
<dbReference type="Gene3D" id="3.40.50.300">
    <property type="entry name" value="P-loop containing nucleotide triphosphate hydrolases"/>
    <property type="match status" value="1"/>
</dbReference>
<dbReference type="PANTHER" id="PTHR32282">
    <property type="entry name" value="BINDING PROTEIN TRANSPEPTIDASE, PUTATIVE-RELATED"/>
    <property type="match status" value="1"/>
</dbReference>
<evidence type="ECO:0000256" key="16">
    <source>
        <dbReference type="ARBA" id="ARBA00023316"/>
    </source>
</evidence>
<name>A0A975GI02_9BACT</name>
<dbReference type="GO" id="GO:0004180">
    <property type="term" value="F:carboxypeptidase activity"/>
    <property type="evidence" value="ECO:0007669"/>
    <property type="project" value="UniProtKB-KW"/>
</dbReference>
<dbReference type="InterPro" id="IPR027417">
    <property type="entry name" value="P-loop_NTPase"/>
</dbReference>
<dbReference type="SUPFAM" id="SSF48452">
    <property type="entry name" value="TPR-like"/>
    <property type="match status" value="1"/>
</dbReference>
<dbReference type="SUPFAM" id="SSF56601">
    <property type="entry name" value="beta-lactamase/transpeptidase-like"/>
    <property type="match status" value="1"/>
</dbReference>
<keyword evidence="7" id="KW-0328">Glycosyltransferase</keyword>
<keyword evidence="16" id="KW-0961">Cell wall biogenesis/degradation</keyword>
<evidence type="ECO:0000259" key="22">
    <source>
        <dbReference type="Pfam" id="PF00912"/>
    </source>
</evidence>
<dbReference type="Gene3D" id="1.10.3810.10">
    <property type="entry name" value="Biosynthetic peptidoglycan transglycosylase-like"/>
    <property type="match status" value="1"/>
</dbReference>
<dbReference type="PANTHER" id="PTHR32282:SF27">
    <property type="entry name" value="PENICILLIN-BINDING PROTEIN 1A"/>
    <property type="match status" value="1"/>
</dbReference>
<dbReference type="GO" id="GO:0008360">
    <property type="term" value="P:regulation of cell shape"/>
    <property type="evidence" value="ECO:0007669"/>
    <property type="project" value="UniProtKB-KW"/>
</dbReference>
<evidence type="ECO:0000256" key="7">
    <source>
        <dbReference type="ARBA" id="ARBA00022676"/>
    </source>
</evidence>
<dbReference type="RefSeq" id="WP_207687972.1">
    <property type="nucleotide sequence ID" value="NZ_CP061799.1"/>
</dbReference>
<dbReference type="KEGG" id="dli:dnl_43630"/>
<dbReference type="Proteomes" id="UP000663720">
    <property type="component" value="Chromosome"/>
</dbReference>
<keyword evidence="15" id="KW-0511">Multifunctional enzyme</keyword>
<dbReference type="Gene3D" id="1.25.40.10">
    <property type="entry name" value="Tetratricopeptide repeat domain"/>
    <property type="match status" value="1"/>
</dbReference>
<organism evidence="23 24">
    <name type="scientific">Desulfonema limicola</name>
    <dbReference type="NCBI Taxonomy" id="45656"/>
    <lineage>
        <taxon>Bacteria</taxon>
        <taxon>Pseudomonadati</taxon>
        <taxon>Thermodesulfobacteriota</taxon>
        <taxon>Desulfobacteria</taxon>
        <taxon>Desulfobacterales</taxon>
        <taxon>Desulfococcaceae</taxon>
        <taxon>Desulfonema</taxon>
    </lineage>
</organism>
<evidence type="ECO:0000256" key="13">
    <source>
        <dbReference type="ARBA" id="ARBA00022989"/>
    </source>
</evidence>
<evidence type="ECO:0000256" key="17">
    <source>
        <dbReference type="ARBA" id="ARBA00044770"/>
    </source>
</evidence>
<dbReference type="EC" id="2.4.99.28" evidence="17"/>
<evidence type="ECO:0000256" key="4">
    <source>
        <dbReference type="ARBA" id="ARBA00007739"/>
    </source>
</evidence>
<evidence type="ECO:0000256" key="10">
    <source>
        <dbReference type="ARBA" id="ARBA00022801"/>
    </source>
</evidence>
<dbReference type="GO" id="GO:0008955">
    <property type="term" value="F:peptidoglycan glycosyltransferase activity"/>
    <property type="evidence" value="ECO:0007669"/>
    <property type="project" value="UniProtKB-EC"/>
</dbReference>
<evidence type="ECO:0000256" key="6">
    <source>
        <dbReference type="ARBA" id="ARBA00022670"/>
    </source>
</evidence>
<comment type="similarity">
    <text evidence="4">In the N-terminal section; belongs to the glycosyltransferase 51 family.</text>
</comment>
<evidence type="ECO:0000256" key="19">
    <source>
        <dbReference type="ARBA" id="ARBA00060592"/>
    </source>
</evidence>
<dbReference type="Pfam" id="PF00905">
    <property type="entry name" value="Transpeptidase"/>
    <property type="match status" value="1"/>
</dbReference>
<feature type="domain" description="Penicillin-binding protein transpeptidase" evidence="21">
    <location>
        <begin position="874"/>
        <end position="1109"/>
    </location>
</feature>
<keyword evidence="12" id="KW-0573">Peptidoglycan synthesis</keyword>
<dbReference type="GO" id="GO:0008658">
    <property type="term" value="F:penicillin binding"/>
    <property type="evidence" value="ECO:0007669"/>
    <property type="project" value="InterPro"/>
</dbReference>
<dbReference type="EMBL" id="CP061799">
    <property type="protein sequence ID" value="QTA82002.1"/>
    <property type="molecule type" value="Genomic_DNA"/>
</dbReference>
<keyword evidence="14 20" id="KW-0472">Membrane</keyword>
<keyword evidence="11" id="KW-0133">Cell shape</keyword>
<evidence type="ECO:0000256" key="9">
    <source>
        <dbReference type="ARBA" id="ARBA00022692"/>
    </source>
</evidence>
<dbReference type="InterPro" id="IPR036950">
    <property type="entry name" value="PBP_transglycosylase"/>
</dbReference>
<dbReference type="NCBIfam" id="TIGR02074">
    <property type="entry name" value="PBP_1a_fam"/>
    <property type="match status" value="1"/>
</dbReference>
<proteinExistence type="inferred from homology"/>
<evidence type="ECO:0000256" key="12">
    <source>
        <dbReference type="ARBA" id="ARBA00022984"/>
    </source>
</evidence>
<evidence type="ECO:0000256" key="11">
    <source>
        <dbReference type="ARBA" id="ARBA00022960"/>
    </source>
</evidence>
<keyword evidence="9 20" id="KW-0812">Transmembrane</keyword>
<comment type="subcellular location">
    <subcellularLocation>
        <location evidence="1">Membrane</location>
    </subcellularLocation>
</comment>
<evidence type="ECO:0000256" key="20">
    <source>
        <dbReference type="SAM" id="Phobius"/>
    </source>
</evidence>
<evidence type="ECO:0000256" key="14">
    <source>
        <dbReference type="ARBA" id="ARBA00023136"/>
    </source>
</evidence>
<dbReference type="InterPro" id="IPR023346">
    <property type="entry name" value="Lysozyme-like_dom_sf"/>
</dbReference>
<dbReference type="InterPro" id="IPR011990">
    <property type="entry name" value="TPR-like_helical_dom_sf"/>
</dbReference>
<evidence type="ECO:0000256" key="18">
    <source>
        <dbReference type="ARBA" id="ARBA00049902"/>
    </source>
</evidence>
<keyword evidence="13 20" id="KW-1133">Transmembrane helix</keyword>
<dbReference type="GO" id="GO:0071555">
    <property type="term" value="P:cell wall organization"/>
    <property type="evidence" value="ECO:0007669"/>
    <property type="project" value="UniProtKB-KW"/>
</dbReference>
<dbReference type="GO" id="GO:0006508">
    <property type="term" value="P:proteolysis"/>
    <property type="evidence" value="ECO:0007669"/>
    <property type="project" value="UniProtKB-KW"/>
</dbReference>
<dbReference type="GO" id="GO:0016020">
    <property type="term" value="C:membrane"/>
    <property type="evidence" value="ECO:0007669"/>
    <property type="project" value="UniProtKB-SubCell"/>
</dbReference>
<evidence type="ECO:0000259" key="21">
    <source>
        <dbReference type="Pfam" id="PF00905"/>
    </source>
</evidence>
<comment type="pathway">
    <text evidence="19">Glycan biosynthesis.</text>
</comment>
<dbReference type="SUPFAM" id="SSF53955">
    <property type="entry name" value="Lysozyme-like"/>
    <property type="match status" value="1"/>
</dbReference>
<dbReference type="InterPro" id="IPR050396">
    <property type="entry name" value="Glycosyltr_51/Transpeptidase"/>
</dbReference>
<evidence type="ECO:0000313" key="24">
    <source>
        <dbReference type="Proteomes" id="UP000663720"/>
    </source>
</evidence>
<comment type="catalytic activity">
    <reaction evidence="18">
        <text>[GlcNAc-(1-&gt;4)-Mur2Ac(oyl-L-Ala-gamma-D-Glu-L-Lys-D-Ala-D-Ala)](n)-di-trans,octa-cis-undecaprenyl diphosphate + beta-D-GlcNAc-(1-&gt;4)-Mur2Ac(oyl-L-Ala-gamma-D-Glu-L-Lys-D-Ala-D-Ala)-di-trans,octa-cis-undecaprenyl diphosphate = [GlcNAc-(1-&gt;4)-Mur2Ac(oyl-L-Ala-gamma-D-Glu-L-Lys-D-Ala-D-Ala)](n+1)-di-trans,octa-cis-undecaprenyl diphosphate + di-trans,octa-cis-undecaprenyl diphosphate + H(+)</text>
        <dbReference type="Rhea" id="RHEA:23708"/>
        <dbReference type="Rhea" id="RHEA-COMP:9602"/>
        <dbReference type="Rhea" id="RHEA-COMP:9603"/>
        <dbReference type="ChEBI" id="CHEBI:15378"/>
        <dbReference type="ChEBI" id="CHEBI:58405"/>
        <dbReference type="ChEBI" id="CHEBI:60033"/>
        <dbReference type="ChEBI" id="CHEBI:78435"/>
        <dbReference type="EC" id="2.4.99.28"/>
    </reaction>
</comment>
<dbReference type="Pfam" id="PF14559">
    <property type="entry name" value="TPR_19"/>
    <property type="match status" value="1"/>
</dbReference>
<keyword evidence="24" id="KW-1185">Reference proteome</keyword>
<evidence type="ECO:0000256" key="8">
    <source>
        <dbReference type="ARBA" id="ARBA00022679"/>
    </source>
</evidence>
<dbReference type="GO" id="GO:0009252">
    <property type="term" value="P:peptidoglycan biosynthetic process"/>
    <property type="evidence" value="ECO:0007669"/>
    <property type="project" value="UniProtKB-KW"/>
</dbReference>
<dbReference type="Pfam" id="PF00912">
    <property type="entry name" value="Transgly"/>
    <property type="match status" value="1"/>
</dbReference>
<dbReference type="Gene3D" id="3.40.710.10">
    <property type="entry name" value="DD-peptidase/beta-lactamase superfamily"/>
    <property type="match status" value="1"/>
</dbReference>
<dbReference type="InterPro" id="IPR001264">
    <property type="entry name" value="Glyco_trans_51"/>
</dbReference>
<keyword evidence="10" id="KW-0378">Hydrolase</keyword>
<accession>A0A975GI02</accession>
<evidence type="ECO:0000256" key="5">
    <source>
        <dbReference type="ARBA" id="ARBA00022645"/>
    </source>
</evidence>
<reference evidence="23" key="1">
    <citation type="journal article" date="2021" name="Microb. Physiol.">
        <title>Proteogenomic Insights into the Physiology of Marine, Sulfate-Reducing, Filamentous Desulfonema limicola and Desulfonema magnum.</title>
        <authorList>
            <person name="Schnaars V."/>
            <person name="Wohlbrand L."/>
            <person name="Scheve S."/>
            <person name="Hinrichs C."/>
            <person name="Reinhardt R."/>
            <person name="Rabus R."/>
        </authorList>
    </citation>
    <scope>NUCLEOTIDE SEQUENCE</scope>
    <source>
        <strain evidence="23">5ac10</strain>
    </source>
</reference>
<feature type="domain" description="Glycosyl transferase family 51" evidence="22">
    <location>
        <begin position="604"/>
        <end position="777"/>
    </location>
</feature>
<gene>
    <name evidence="23" type="primary">pbpA2</name>
    <name evidence="23" type="ORF">dnl_43630</name>
</gene>
<evidence type="ECO:0000256" key="15">
    <source>
        <dbReference type="ARBA" id="ARBA00023268"/>
    </source>
</evidence>
<sequence length="1214" mass="137439">MTAFSNPYITNTQVGFTKAFTGRTLIIKGLSDFLKSAHANTMVIYGHRCIGKTSVLHHLKGRLLNSSVFVPVYFDLNEKASQALDLILMQLVREIEKIPDFSGLTDKQNLSSESLYTVFPNIISAIPGKITLVLIFDEFEESDWQYLEKKFLFYKYMNKIAGINLPNIKFIFALGRHHDDFDSIYQPFLNHGCIEYISLLSKEETKKLIRCSEKDNSLIWPDAQISSVINITGGHPYLTQKICQVIWDRIYQTHHNNIPKVVFKDMGLGFVHAMKGADKSLNWFWNGLGPWEKVLVSALAEGGFQGVEPEELKNRLASYEYFTRNGSLQEITAHLERSGVIQAEKDRGYSIQVNMIYRWVMAKKPFDRIKEELNHKADELVQAACDLSKEKKLNQAAHALRQAADINPEHPRAMYFLAKILLKQGNAEQAVQILEKLYKSSYPSIRALLIQALLSLSDQTSDEEKKILILEKILNIQPGQPRARSIYWKIFELRGDKALENNDLYQAFADYQKAGADQKALRVQDLIDDLEYEVRYKKKRRVKSSAGFIRKLAGLLCVFFMIFMAGIYGIYLVYKDLSQGLPKIYSLKDYNPPVITSVYSDDNRKIAEFYKERRVVISLSEISQTLINAFISAEDSRFFSHEGVDILGITRAFFKNIEAGAVIQGGSTITQQVIKSFLLSSEKSYERKIKEAVLAYRIDKAFTKEEILILYLNQIYLGYGAYGVEAAAENYFGKSAKTLTLPECAMIAGLAKAPSKDSPVSDLKRAKIRQKYVLNRMAQEGYISYEDAKTAFEAALDIKPRRNWYIDGVPFYTEHIRQYIEQEYGEQALYTDGLKIYTSVNIEMQDIAEQELEKGLKELEKRHKYPHKIRPQGALLCMEIGTGHVKAMVGGRDFTISQFNRAAQSRRQPGSAFKPVIYAAALDKGYTPATMLYDTPVAYPDNGRMWYPGNYDNKYYGPLLLRKAFAQSRNIPVIKVLKDIGVDYAIDYAQKLGINSKLDKGLALALGASGISLLELVNAYSVFANQGRLIKPVFITKIIDRSGKEIYKHQPEIIQAIDKTTAYLMTSLLQSVVQNGTGYKVRNLNRPAAGKTGTTNDFRDAWFIGYTPEYITGTWVGFDIERSLGKSETGSKAASPIWLGFMEKILKYSPVKDFNAPDKGIVYASIDTATGLLPIPESSNIIHECFKDGTVPKRYTPRPVVVITEPEAFFKSGL</sequence>
<feature type="transmembrane region" description="Helical" evidence="20">
    <location>
        <begin position="548"/>
        <end position="574"/>
    </location>
</feature>
<evidence type="ECO:0000256" key="2">
    <source>
        <dbReference type="ARBA" id="ARBA00004752"/>
    </source>
</evidence>
<protein>
    <recommendedName>
        <fullName evidence="17">peptidoglycan glycosyltransferase</fullName>
        <ecNumber evidence="17">2.4.99.28</ecNumber>
    </recommendedName>
</protein>
<dbReference type="GO" id="GO:0030288">
    <property type="term" value="C:outer membrane-bounded periplasmic space"/>
    <property type="evidence" value="ECO:0007669"/>
    <property type="project" value="TreeGrafter"/>
</dbReference>
<dbReference type="InterPro" id="IPR012338">
    <property type="entry name" value="Beta-lactam/transpept-like"/>
</dbReference>
<dbReference type="InterPro" id="IPR001460">
    <property type="entry name" value="PCN-bd_Tpept"/>
</dbReference>
<comment type="pathway">
    <text evidence="2">Cell wall biogenesis; peptidoglycan biosynthesis.</text>
</comment>
<dbReference type="FunFam" id="1.10.3810.10:FF:000003">
    <property type="entry name" value="Penicillin-binding protein 1a"/>
    <property type="match status" value="1"/>
</dbReference>
<evidence type="ECO:0000256" key="3">
    <source>
        <dbReference type="ARBA" id="ARBA00007090"/>
    </source>
</evidence>
<comment type="similarity">
    <text evidence="3">In the C-terminal section; belongs to the transpeptidase family.</text>
</comment>
<dbReference type="SUPFAM" id="SSF52540">
    <property type="entry name" value="P-loop containing nucleoside triphosphate hydrolases"/>
    <property type="match status" value="1"/>
</dbReference>